<dbReference type="HOGENOM" id="CLU_3051376_0_0_1"/>
<dbReference type="Proteomes" id="UP000054217">
    <property type="component" value="Unassembled WGS sequence"/>
</dbReference>
<dbReference type="InParanoid" id="A0A0C3JIY4"/>
<evidence type="ECO:0000313" key="1">
    <source>
        <dbReference type="EMBL" id="KIN97566.1"/>
    </source>
</evidence>
<keyword evidence="2" id="KW-1185">Reference proteome</keyword>
<reference evidence="2" key="2">
    <citation type="submission" date="2015-01" db="EMBL/GenBank/DDBJ databases">
        <title>Evolutionary Origins and Diversification of the Mycorrhizal Mutualists.</title>
        <authorList>
            <consortium name="DOE Joint Genome Institute"/>
            <consortium name="Mycorrhizal Genomics Consortium"/>
            <person name="Kohler A."/>
            <person name="Kuo A."/>
            <person name="Nagy L.G."/>
            <person name="Floudas D."/>
            <person name="Copeland A."/>
            <person name="Barry K.W."/>
            <person name="Cichocki N."/>
            <person name="Veneault-Fourrey C."/>
            <person name="LaButti K."/>
            <person name="Lindquist E.A."/>
            <person name="Lipzen A."/>
            <person name="Lundell T."/>
            <person name="Morin E."/>
            <person name="Murat C."/>
            <person name="Riley R."/>
            <person name="Ohm R."/>
            <person name="Sun H."/>
            <person name="Tunlid A."/>
            <person name="Henrissat B."/>
            <person name="Grigoriev I.V."/>
            <person name="Hibbett D.S."/>
            <person name="Martin F."/>
        </authorList>
    </citation>
    <scope>NUCLEOTIDE SEQUENCE [LARGE SCALE GENOMIC DNA]</scope>
    <source>
        <strain evidence="2">Marx 270</strain>
    </source>
</reference>
<evidence type="ECO:0000313" key="2">
    <source>
        <dbReference type="Proteomes" id="UP000054217"/>
    </source>
</evidence>
<reference evidence="1 2" key="1">
    <citation type="submission" date="2014-04" db="EMBL/GenBank/DDBJ databases">
        <authorList>
            <consortium name="DOE Joint Genome Institute"/>
            <person name="Kuo A."/>
            <person name="Kohler A."/>
            <person name="Costa M.D."/>
            <person name="Nagy L.G."/>
            <person name="Floudas D."/>
            <person name="Copeland A."/>
            <person name="Barry K.W."/>
            <person name="Cichocki N."/>
            <person name="Veneault-Fourrey C."/>
            <person name="LaButti K."/>
            <person name="Lindquist E.A."/>
            <person name="Lipzen A."/>
            <person name="Lundell T."/>
            <person name="Morin E."/>
            <person name="Murat C."/>
            <person name="Sun H."/>
            <person name="Tunlid A."/>
            <person name="Henrissat B."/>
            <person name="Grigoriev I.V."/>
            <person name="Hibbett D.S."/>
            <person name="Martin F."/>
            <person name="Nordberg H.P."/>
            <person name="Cantor M.N."/>
            <person name="Hua S.X."/>
        </authorList>
    </citation>
    <scope>NUCLEOTIDE SEQUENCE [LARGE SCALE GENOMIC DNA]</scope>
    <source>
        <strain evidence="1 2">Marx 270</strain>
    </source>
</reference>
<proteinExistence type="predicted"/>
<dbReference type="EMBL" id="KN832027">
    <property type="protein sequence ID" value="KIN97566.1"/>
    <property type="molecule type" value="Genomic_DNA"/>
</dbReference>
<gene>
    <name evidence="1" type="ORF">M404DRAFT_970535</name>
</gene>
<name>A0A0C3JIY4_PISTI</name>
<dbReference type="OrthoDB" id="3238562at2759"/>
<organism evidence="1 2">
    <name type="scientific">Pisolithus tinctorius Marx 270</name>
    <dbReference type="NCBI Taxonomy" id="870435"/>
    <lineage>
        <taxon>Eukaryota</taxon>
        <taxon>Fungi</taxon>
        <taxon>Dikarya</taxon>
        <taxon>Basidiomycota</taxon>
        <taxon>Agaricomycotina</taxon>
        <taxon>Agaricomycetes</taxon>
        <taxon>Agaricomycetidae</taxon>
        <taxon>Boletales</taxon>
        <taxon>Sclerodermatineae</taxon>
        <taxon>Pisolithaceae</taxon>
        <taxon>Pisolithus</taxon>
    </lineage>
</organism>
<accession>A0A0C3JIY4</accession>
<dbReference type="AlphaFoldDB" id="A0A0C3JIY4"/>
<dbReference type="STRING" id="870435.A0A0C3JIY4"/>
<sequence>MVTFLDSREIIAWNVVLWNQLWHQKIRTCIGSMAYHDATKMLLVWNLVDRFDAY</sequence>
<protein>
    <submittedName>
        <fullName evidence="1">Uncharacterized protein</fullName>
    </submittedName>
</protein>